<feature type="domain" description="Protein kinase" evidence="5">
    <location>
        <begin position="87"/>
        <end position="438"/>
    </location>
</feature>
<dbReference type="SUPFAM" id="SSF56112">
    <property type="entry name" value="Protein kinase-like (PK-like)"/>
    <property type="match status" value="1"/>
</dbReference>
<dbReference type="InterPro" id="IPR000719">
    <property type="entry name" value="Prot_kinase_dom"/>
</dbReference>
<dbReference type="Gene3D" id="1.10.510.10">
    <property type="entry name" value="Transferase(Phosphotransferase) domain 1"/>
    <property type="match status" value="1"/>
</dbReference>
<feature type="region of interest" description="Disordered" evidence="4">
    <location>
        <begin position="1"/>
        <end position="67"/>
    </location>
</feature>
<dbReference type="OrthoDB" id="1668230at2759"/>
<sequence length="438" mass="47078">MGADDPRTLHDSGALTPPITPTCSSHAKSTSISSDFLSTLSSLRRGDSTSSRTSTRASMDMDRKPGGAEPIYFPHHLTDYAIMVTAKGKKIIIGEGLWSDVYLARPSVPQHKDQLELPAPAGTTTPPTTPIHSRKSSLEVHQLPASPSSYAIKVPASTSAKKVIAAEGKILSYLSRFPNAERHVIAFYGLDTRTGALVLKAMDGTLETWIQQELNVLDETSRAQKLATIFPAIATSLLDSLLWMQDKDCIHADIKPSNILVSNTSSTTIPTTVFADFSSSVVKTQSSDDTKTIETSPIGAGTWEYIDPSLLSTRSPATPSASTDLWSLAITLLFLVIGNSPFDAFKHNKFQQREMIKAGAPLQCLGYSDDGIKSIKRLSELSGALGFDVQGWFAKVLVKGTEGGGIGKWKEEIVNAVAAAAAAAAARGWRRCEWLCVV</sequence>
<comment type="caution">
    <text evidence="6">The sequence shown here is derived from an EMBL/GenBank/DDBJ whole genome shotgun (WGS) entry which is preliminary data.</text>
</comment>
<organism evidence="6 7">
    <name type="scientific">Neocucurbitaria cava</name>
    <dbReference type="NCBI Taxonomy" id="798079"/>
    <lineage>
        <taxon>Eukaryota</taxon>
        <taxon>Fungi</taxon>
        <taxon>Dikarya</taxon>
        <taxon>Ascomycota</taxon>
        <taxon>Pezizomycotina</taxon>
        <taxon>Dothideomycetes</taxon>
        <taxon>Pleosporomycetidae</taxon>
        <taxon>Pleosporales</taxon>
        <taxon>Pleosporineae</taxon>
        <taxon>Cucurbitariaceae</taxon>
        <taxon>Neocucurbitaria</taxon>
    </lineage>
</organism>
<dbReference type="GO" id="GO:0034045">
    <property type="term" value="C:phagophore assembly site membrane"/>
    <property type="evidence" value="ECO:0007669"/>
    <property type="project" value="UniProtKB-SubCell"/>
</dbReference>
<evidence type="ECO:0000256" key="1">
    <source>
        <dbReference type="ARBA" id="ARBA00004623"/>
    </source>
</evidence>
<dbReference type="GO" id="GO:0004674">
    <property type="term" value="F:protein serine/threonine kinase activity"/>
    <property type="evidence" value="ECO:0007669"/>
    <property type="project" value="InterPro"/>
</dbReference>
<evidence type="ECO:0000259" key="5">
    <source>
        <dbReference type="PROSITE" id="PS50011"/>
    </source>
</evidence>
<evidence type="ECO:0000313" key="7">
    <source>
        <dbReference type="Proteomes" id="UP001140560"/>
    </source>
</evidence>
<comment type="subcellular location">
    <subcellularLocation>
        <location evidence="1">Preautophagosomal structure membrane</location>
        <topology evidence="1">Peripheral membrane protein</topology>
    </subcellularLocation>
</comment>
<dbReference type="EMBL" id="JAPEUY010000005">
    <property type="protein sequence ID" value="KAJ4372992.1"/>
    <property type="molecule type" value="Genomic_DNA"/>
</dbReference>
<evidence type="ECO:0000256" key="3">
    <source>
        <dbReference type="ARBA" id="ARBA00030237"/>
    </source>
</evidence>
<feature type="region of interest" description="Disordered" evidence="4">
    <location>
        <begin position="114"/>
        <end position="133"/>
    </location>
</feature>
<name>A0A9W9CPA2_9PLEO</name>
<dbReference type="SMART" id="SM00220">
    <property type="entry name" value="S_TKc"/>
    <property type="match status" value="1"/>
</dbReference>
<feature type="compositionally biased region" description="Low complexity" evidence="4">
    <location>
        <begin position="29"/>
        <end position="58"/>
    </location>
</feature>
<reference evidence="6" key="1">
    <citation type="submission" date="2022-10" db="EMBL/GenBank/DDBJ databases">
        <title>Tapping the CABI collections for fungal endophytes: first genome assemblies for Collariella, Neodidymelliopsis, Ascochyta clinopodiicola, Didymella pomorum, Didymosphaeria variabile, Neocosmospora piperis and Neocucurbitaria cava.</title>
        <authorList>
            <person name="Hill R."/>
        </authorList>
    </citation>
    <scope>NUCLEOTIDE SEQUENCE</scope>
    <source>
        <strain evidence="6">IMI 356814</strain>
    </source>
</reference>
<dbReference type="GO" id="GO:0005524">
    <property type="term" value="F:ATP binding"/>
    <property type="evidence" value="ECO:0007669"/>
    <property type="project" value="InterPro"/>
</dbReference>
<dbReference type="PANTHER" id="PTHR24348">
    <property type="entry name" value="SERINE/THREONINE-PROTEIN KINASE UNC-51-RELATED"/>
    <property type="match status" value="1"/>
</dbReference>
<keyword evidence="7" id="KW-1185">Reference proteome</keyword>
<dbReference type="GO" id="GO:0006914">
    <property type="term" value="P:autophagy"/>
    <property type="evidence" value="ECO:0007669"/>
    <property type="project" value="UniProtKB-KW"/>
</dbReference>
<evidence type="ECO:0000256" key="4">
    <source>
        <dbReference type="SAM" id="MobiDB-lite"/>
    </source>
</evidence>
<accession>A0A9W9CPA2</accession>
<evidence type="ECO:0000313" key="6">
    <source>
        <dbReference type="EMBL" id="KAJ4372992.1"/>
    </source>
</evidence>
<keyword evidence="2" id="KW-0072">Autophagy</keyword>
<dbReference type="InterPro" id="IPR045269">
    <property type="entry name" value="Atg1-like"/>
</dbReference>
<dbReference type="PANTHER" id="PTHR24348:SF68">
    <property type="entry name" value="SERINE_THREONINE-PROTEIN KINASE ATG1C"/>
    <property type="match status" value="1"/>
</dbReference>
<dbReference type="PROSITE" id="PS50011">
    <property type="entry name" value="PROTEIN_KINASE_DOM"/>
    <property type="match status" value="1"/>
</dbReference>
<proteinExistence type="predicted"/>
<dbReference type="Proteomes" id="UP001140560">
    <property type="component" value="Unassembled WGS sequence"/>
</dbReference>
<feature type="compositionally biased region" description="Basic and acidic residues" evidence="4">
    <location>
        <begin position="1"/>
        <end position="10"/>
    </location>
</feature>
<dbReference type="InterPro" id="IPR011009">
    <property type="entry name" value="Kinase-like_dom_sf"/>
</dbReference>
<dbReference type="InterPro" id="IPR008271">
    <property type="entry name" value="Ser/Thr_kinase_AS"/>
</dbReference>
<dbReference type="AlphaFoldDB" id="A0A9W9CPA2"/>
<dbReference type="GO" id="GO:0010506">
    <property type="term" value="P:regulation of autophagy"/>
    <property type="evidence" value="ECO:0007669"/>
    <property type="project" value="InterPro"/>
</dbReference>
<dbReference type="Pfam" id="PF00069">
    <property type="entry name" value="Pkinase"/>
    <property type="match status" value="1"/>
</dbReference>
<dbReference type="PROSITE" id="PS00108">
    <property type="entry name" value="PROTEIN_KINASE_ST"/>
    <property type="match status" value="1"/>
</dbReference>
<protein>
    <recommendedName>
        <fullName evidence="3">Autophagy-related protein 1</fullName>
    </recommendedName>
</protein>
<gene>
    <name evidence="6" type="ORF">N0V83_003283</name>
</gene>
<evidence type="ECO:0000256" key="2">
    <source>
        <dbReference type="ARBA" id="ARBA00023006"/>
    </source>
</evidence>